<proteinExistence type="predicted"/>
<keyword evidence="8" id="KW-1185">Reference proteome</keyword>
<comment type="subcellular location">
    <subcellularLocation>
        <location evidence="1">Cell membrane</location>
        <topology evidence="1">Multi-pass membrane protein</topology>
    </subcellularLocation>
</comment>
<feature type="transmembrane region" description="Helical" evidence="6">
    <location>
        <begin position="59"/>
        <end position="78"/>
    </location>
</feature>
<reference evidence="8" key="1">
    <citation type="submission" date="2016-11" db="EMBL/GenBank/DDBJ databases">
        <authorList>
            <person name="Varghese N."/>
            <person name="Submissions S."/>
        </authorList>
    </citation>
    <scope>NUCLEOTIDE SEQUENCE [LARGE SCALE GENOMIC DNA]</scope>
    <source>
        <strain evidence="8">DSM 22807</strain>
    </source>
</reference>
<keyword evidence="5 6" id="KW-0472">Membrane</keyword>
<keyword evidence="2" id="KW-1003">Cell membrane</keyword>
<dbReference type="GO" id="GO:0005886">
    <property type="term" value="C:plasma membrane"/>
    <property type="evidence" value="ECO:0007669"/>
    <property type="project" value="UniProtKB-SubCell"/>
</dbReference>
<sequence>MKDTISSTFILLLALTVIAAFLALNVSAEIMATTVVTLALIKFWLVAFQFMELKKAHPFWKYMILGFGSLMMIILIILL</sequence>
<evidence type="ECO:0000256" key="6">
    <source>
        <dbReference type="SAM" id="Phobius"/>
    </source>
</evidence>
<name>A0A1M6J3A8_9FLAO</name>
<evidence type="ECO:0000256" key="3">
    <source>
        <dbReference type="ARBA" id="ARBA00022692"/>
    </source>
</evidence>
<dbReference type="InterPro" id="IPR005171">
    <property type="entry name" value="Cyt_c_oxidase_su4_prok"/>
</dbReference>
<accession>A0A1M6J3A8</accession>
<keyword evidence="3 6" id="KW-0812">Transmembrane</keyword>
<evidence type="ECO:0000313" key="8">
    <source>
        <dbReference type="Proteomes" id="UP000184232"/>
    </source>
</evidence>
<dbReference type="Pfam" id="PF03626">
    <property type="entry name" value="COX4_pro"/>
    <property type="match status" value="1"/>
</dbReference>
<dbReference type="OrthoDB" id="681046at2"/>
<feature type="transmembrane region" description="Helical" evidence="6">
    <location>
        <begin position="29"/>
        <end position="47"/>
    </location>
</feature>
<keyword evidence="4 6" id="KW-1133">Transmembrane helix</keyword>
<evidence type="ECO:0000256" key="4">
    <source>
        <dbReference type="ARBA" id="ARBA00022989"/>
    </source>
</evidence>
<gene>
    <name evidence="7" type="ORF">SAMN05444337_1954</name>
</gene>
<evidence type="ECO:0000256" key="1">
    <source>
        <dbReference type="ARBA" id="ARBA00004651"/>
    </source>
</evidence>
<dbReference type="STRING" id="683124.SAMN05444337_1954"/>
<dbReference type="EMBL" id="FQZH01000003">
    <property type="protein sequence ID" value="SHJ41157.1"/>
    <property type="molecule type" value="Genomic_DNA"/>
</dbReference>
<protein>
    <submittedName>
        <fullName evidence="7">Cytochrome C oxidase subunit IV</fullName>
    </submittedName>
</protein>
<dbReference type="Proteomes" id="UP000184232">
    <property type="component" value="Unassembled WGS sequence"/>
</dbReference>
<dbReference type="AlphaFoldDB" id="A0A1M6J3A8"/>
<evidence type="ECO:0000256" key="5">
    <source>
        <dbReference type="ARBA" id="ARBA00023136"/>
    </source>
</evidence>
<organism evidence="7 8">
    <name type="scientific">Flavobacterium haoranii</name>
    <dbReference type="NCBI Taxonomy" id="683124"/>
    <lineage>
        <taxon>Bacteria</taxon>
        <taxon>Pseudomonadati</taxon>
        <taxon>Bacteroidota</taxon>
        <taxon>Flavobacteriia</taxon>
        <taxon>Flavobacteriales</taxon>
        <taxon>Flavobacteriaceae</taxon>
        <taxon>Flavobacterium</taxon>
    </lineage>
</organism>
<evidence type="ECO:0000313" key="7">
    <source>
        <dbReference type="EMBL" id="SHJ41157.1"/>
    </source>
</evidence>
<dbReference type="RefSeq" id="WP_084656955.1">
    <property type="nucleotide sequence ID" value="NZ_CP045292.1"/>
</dbReference>
<evidence type="ECO:0000256" key="2">
    <source>
        <dbReference type="ARBA" id="ARBA00022475"/>
    </source>
</evidence>